<evidence type="ECO:0000313" key="5">
    <source>
        <dbReference type="Proteomes" id="UP000095332"/>
    </source>
</evidence>
<dbReference type="RefSeq" id="WP_057328002.1">
    <property type="nucleotide sequence ID" value="NZ_CZBM01000003.1"/>
</dbReference>
<dbReference type="Pfam" id="PF13568">
    <property type="entry name" value="OMP_b-brl_2"/>
    <property type="match status" value="1"/>
</dbReference>
<dbReference type="Proteomes" id="UP000095332">
    <property type="component" value="Unassembled WGS sequence"/>
</dbReference>
<feature type="domain" description="Outer membrane protein beta-barrel" evidence="1">
    <location>
        <begin position="31"/>
        <end position="187"/>
    </location>
</feature>
<dbReference type="EMBL" id="WKMW01000014">
    <property type="protein sequence ID" value="MRY85418.1"/>
    <property type="molecule type" value="Genomic_DNA"/>
</dbReference>
<organism evidence="2 5">
    <name type="scientific">Parabacteroides distasonis</name>
    <dbReference type="NCBI Taxonomy" id="823"/>
    <lineage>
        <taxon>Bacteria</taxon>
        <taxon>Pseudomonadati</taxon>
        <taxon>Bacteroidota</taxon>
        <taxon>Bacteroidia</taxon>
        <taxon>Bacteroidales</taxon>
        <taxon>Tannerellaceae</taxon>
        <taxon>Parabacteroides</taxon>
    </lineage>
</organism>
<accession>A0A174SCL7</accession>
<name>A0A174SCL7_PARDI</name>
<dbReference type="Proteomes" id="UP000471216">
    <property type="component" value="Unassembled WGS sequence"/>
</dbReference>
<evidence type="ECO:0000259" key="1">
    <source>
        <dbReference type="Pfam" id="PF13568"/>
    </source>
</evidence>
<evidence type="ECO:0000313" key="6">
    <source>
        <dbReference type="Proteomes" id="UP000450599"/>
    </source>
</evidence>
<gene>
    <name evidence="2" type="ORF">ERS852560_01007</name>
    <name evidence="4" type="ORF">GKD54_10000</name>
    <name evidence="3" type="ORF">GKD58_14335</name>
</gene>
<proteinExistence type="predicted"/>
<evidence type="ECO:0000313" key="7">
    <source>
        <dbReference type="Proteomes" id="UP000471216"/>
    </source>
</evidence>
<evidence type="ECO:0000313" key="4">
    <source>
        <dbReference type="EMBL" id="MRZ06546.1"/>
    </source>
</evidence>
<reference evidence="2 5" key="1">
    <citation type="submission" date="2015-09" db="EMBL/GenBank/DDBJ databases">
        <authorList>
            <consortium name="Pathogen Informatics"/>
        </authorList>
    </citation>
    <scope>NUCLEOTIDE SEQUENCE [LARGE SCALE GENOMIC DNA]</scope>
    <source>
        <strain evidence="2 5">2789STDY5834948</strain>
    </source>
</reference>
<evidence type="ECO:0000313" key="3">
    <source>
        <dbReference type="EMBL" id="MRY85418.1"/>
    </source>
</evidence>
<sequence>MKIKSCAWLVCLILCLPIMMKAQVLKIENGMAFSSLVNEGEDLFDKSLSSYQMSIGLDYLDQGWYALSSNVGYLRKGGSFDFYEATDPGLNMLKRNMKYMFDYITLNTTFRVKTLSDNGWNFYAGVGPRVDVNVKRHISLGDMDSLFPEQTAPAVNRIIVGLKCETGVNYNFDRYLLGLNVSYLPSFIKPNKDFIAHDRTFTVGILLGYRL</sequence>
<protein>
    <submittedName>
        <fullName evidence="3">Outer membrane beta-barrel protein</fullName>
    </submittedName>
</protein>
<evidence type="ECO:0000313" key="2">
    <source>
        <dbReference type="EMBL" id="CUP94306.1"/>
    </source>
</evidence>
<dbReference type="Proteomes" id="UP000450599">
    <property type="component" value="Unassembled WGS sequence"/>
</dbReference>
<dbReference type="AlphaFoldDB" id="A0A174SCL7"/>
<dbReference type="EMBL" id="WKMX01000008">
    <property type="protein sequence ID" value="MRZ06546.1"/>
    <property type="molecule type" value="Genomic_DNA"/>
</dbReference>
<dbReference type="EMBL" id="CZBM01000003">
    <property type="protein sequence ID" value="CUP94306.1"/>
    <property type="molecule type" value="Genomic_DNA"/>
</dbReference>
<dbReference type="InterPro" id="IPR025665">
    <property type="entry name" value="Beta-barrel_OMP_2"/>
</dbReference>
<reference evidence="6 7" key="2">
    <citation type="journal article" date="2019" name="Nat. Med.">
        <title>A library of human gut bacterial isolates paired with longitudinal multiomics data enables mechanistic microbiome research.</title>
        <authorList>
            <person name="Poyet M."/>
            <person name="Groussin M."/>
            <person name="Gibbons S.M."/>
            <person name="Avila-Pacheco J."/>
            <person name="Jiang X."/>
            <person name="Kearney S.M."/>
            <person name="Perrotta A.R."/>
            <person name="Berdy B."/>
            <person name="Zhao S."/>
            <person name="Lieberman T.D."/>
            <person name="Swanson P.K."/>
            <person name="Smith M."/>
            <person name="Roesemann S."/>
            <person name="Alexander J.E."/>
            <person name="Rich S.A."/>
            <person name="Livny J."/>
            <person name="Vlamakis H."/>
            <person name="Clish C."/>
            <person name="Bullock K."/>
            <person name="Deik A."/>
            <person name="Scott J."/>
            <person name="Pierce K.A."/>
            <person name="Xavier R.J."/>
            <person name="Alm E.J."/>
        </authorList>
    </citation>
    <scope>NUCLEOTIDE SEQUENCE [LARGE SCALE GENOMIC DNA]</scope>
    <source>
        <strain evidence="4 7">BIOML-A10</strain>
        <strain evidence="3 6">BIOML-A11</strain>
    </source>
</reference>